<proteinExistence type="predicted"/>
<dbReference type="AlphaFoldDB" id="A0A081BWC6"/>
<protein>
    <submittedName>
        <fullName evidence="1">Uncharacterized protein</fullName>
    </submittedName>
</protein>
<dbReference type="STRING" id="1499967.U27_03594"/>
<evidence type="ECO:0000313" key="1">
    <source>
        <dbReference type="EMBL" id="GAK56631.1"/>
    </source>
</evidence>
<accession>A0A081BWC6</accession>
<evidence type="ECO:0000313" key="2">
    <source>
        <dbReference type="Proteomes" id="UP000030661"/>
    </source>
</evidence>
<organism evidence="1">
    <name type="scientific">Vecturithrix granuli</name>
    <dbReference type="NCBI Taxonomy" id="1499967"/>
    <lineage>
        <taxon>Bacteria</taxon>
        <taxon>Candidatus Moduliflexota</taxon>
        <taxon>Candidatus Vecturitrichia</taxon>
        <taxon>Candidatus Vecturitrichales</taxon>
        <taxon>Candidatus Vecturitrichaceae</taxon>
        <taxon>Candidatus Vecturithrix</taxon>
    </lineage>
</organism>
<reference evidence="1" key="1">
    <citation type="journal article" date="2015" name="PeerJ">
        <title>First genomic representation of candidate bacterial phylum KSB3 points to enhanced environmental sensing as a trigger of wastewater bulking.</title>
        <authorList>
            <person name="Sekiguchi Y."/>
            <person name="Ohashi A."/>
            <person name="Parks D.H."/>
            <person name="Yamauchi T."/>
            <person name="Tyson G.W."/>
            <person name="Hugenholtz P."/>
        </authorList>
    </citation>
    <scope>NUCLEOTIDE SEQUENCE [LARGE SCALE GENOMIC DNA]</scope>
</reference>
<gene>
    <name evidence="1" type="ORF">U27_03594</name>
</gene>
<keyword evidence="2" id="KW-1185">Reference proteome</keyword>
<dbReference type="EMBL" id="DF820465">
    <property type="protein sequence ID" value="GAK56631.1"/>
    <property type="molecule type" value="Genomic_DNA"/>
</dbReference>
<dbReference type="Proteomes" id="UP000030661">
    <property type="component" value="Unassembled WGS sequence"/>
</dbReference>
<sequence>MLHFDVVTFPHHKHITSSPYALESIAPALQDVLVLCQHLSDWFVVNALAFKRRLSGYYEPVGQTLTKH</sequence>
<name>A0A081BWC6_VECG1</name>
<dbReference type="HOGENOM" id="CLU_2785459_0_0_0"/>